<accession>A0A506UD44</accession>
<organism evidence="2 3">
    <name type="scientific">Martelella alba</name>
    <dbReference type="NCBI Taxonomy" id="2590451"/>
    <lineage>
        <taxon>Bacteria</taxon>
        <taxon>Pseudomonadati</taxon>
        <taxon>Pseudomonadota</taxon>
        <taxon>Alphaproteobacteria</taxon>
        <taxon>Hyphomicrobiales</taxon>
        <taxon>Aurantimonadaceae</taxon>
        <taxon>Martelella</taxon>
    </lineage>
</organism>
<dbReference type="InterPro" id="IPR045517">
    <property type="entry name" value="Glyoxalase_8"/>
</dbReference>
<dbReference type="EMBL" id="VHLG01000002">
    <property type="protein sequence ID" value="TPW32362.1"/>
    <property type="molecule type" value="Genomic_DNA"/>
</dbReference>
<comment type="caution">
    <text evidence="2">The sequence shown here is derived from an EMBL/GenBank/DDBJ whole genome shotgun (WGS) entry which is preliminary data.</text>
</comment>
<feature type="domain" description="Glyoxalase-related protein" evidence="1">
    <location>
        <begin position="8"/>
        <end position="157"/>
    </location>
</feature>
<dbReference type="Proteomes" id="UP000318801">
    <property type="component" value="Unassembled WGS sequence"/>
</dbReference>
<evidence type="ECO:0000259" key="1">
    <source>
        <dbReference type="Pfam" id="PF20066"/>
    </source>
</evidence>
<dbReference type="OrthoDB" id="7350221at2"/>
<dbReference type="RefSeq" id="WP_141147873.1">
    <property type="nucleotide sequence ID" value="NZ_VHLG01000002.1"/>
</dbReference>
<reference evidence="2 3" key="1">
    <citation type="submission" date="2019-06" db="EMBL/GenBank/DDBJ databases">
        <authorList>
            <person name="Li M."/>
        </authorList>
    </citation>
    <scope>NUCLEOTIDE SEQUENCE [LARGE SCALE GENOMIC DNA]</scope>
    <source>
        <strain evidence="2 3">BGMRC2036</strain>
    </source>
</reference>
<proteinExistence type="predicted"/>
<evidence type="ECO:0000313" key="2">
    <source>
        <dbReference type="EMBL" id="TPW32362.1"/>
    </source>
</evidence>
<dbReference type="AlphaFoldDB" id="A0A506UD44"/>
<keyword evidence="3" id="KW-1185">Reference proteome</keyword>
<sequence length="158" mass="17226">MNTANGASHLPSCEDLKRQARRLRQALQAQEHTISHSFALELIAAQHGYRDWNTLQALSTRFDGETEGARTDSATTLGLGSAVTGRYLGNPFSGKIIALQTLGDASLKLTIAFDKPIDVVSFDSFSFPRRRISATIDRKSRISTARTSDGAPHLVIDL</sequence>
<name>A0A506UD44_9HYPH</name>
<dbReference type="Pfam" id="PF20066">
    <property type="entry name" value="Glyoxalase_8"/>
    <property type="match status" value="1"/>
</dbReference>
<protein>
    <recommendedName>
        <fullName evidence="1">Glyoxalase-related protein domain-containing protein</fullName>
    </recommendedName>
</protein>
<gene>
    <name evidence="2" type="ORF">FJU08_04975</name>
</gene>
<evidence type="ECO:0000313" key="3">
    <source>
        <dbReference type="Proteomes" id="UP000318801"/>
    </source>
</evidence>